<dbReference type="RefSeq" id="WP_006444296.1">
    <property type="nucleotide sequence ID" value="NZ_CP036524.1"/>
</dbReference>
<evidence type="ECO:0000256" key="5">
    <source>
        <dbReference type="SAM" id="MobiDB-lite"/>
    </source>
</evidence>
<feature type="compositionally biased region" description="Gly residues" evidence="5">
    <location>
        <begin position="84"/>
        <end position="94"/>
    </location>
</feature>
<keyword evidence="3 6" id="KW-1133">Transmembrane helix</keyword>
<dbReference type="EMBL" id="ABYI02000034">
    <property type="protein sequence ID" value="EEG72917.1"/>
    <property type="molecule type" value="Genomic_DNA"/>
</dbReference>
<feature type="transmembrane region" description="Helical" evidence="6">
    <location>
        <begin position="169"/>
        <end position="193"/>
    </location>
</feature>
<feature type="region of interest" description="Disordered" evidence="5">
    <location>
        <begin position="75"/>
        <end position="99"/>
    </location>
</feature>
<dbReference type="AlphaFoldDB" id="C0C4C4"/>
<dbReference type="HOGENOM" id="CLU_095018_0_0_9"/>
<reference evidence="8" key="1">
    <citation type="submission" date="2009-02" db="EMBL/GenBank/DDBJ databases">
        <authorList>
            <person name="Fulton L."/>
            <person name="Clifton S."/>
            <person name="Fulton B."/>
            <person name="Xu J."/>
            <person name="Minx P."/>
            <person name="Pepin K.H."/>
            <person name="Johnson M."/>
            <person name="Bhonagiri V."/>
            <person name="Nash W.E."/>
            <person name="Mardis E.R."/>
            <person name="Wilson R.K."/>
        </authorList>
    </citation>
    <scope>NUCLEOTIDE SEQUENCE [LARGE SCALE GENOMIC DNA]</scope>
    <source>
        <strain evidence="8">DSM 15053</strain>
    </source>
</reference>
<evidence type="ECO:0000256" key="6">
    <source>
        <dbReference type="SAM" id="Phobius"/>
    </source>
</evidence>
<dbReference type="InterPro" id="IPR019109">
    <property type="entry name" value="MamF_MmsF"/>
</dbReference>
<dbReference type="OrthoDB" id="7595353at2"/>
<sequence length="212" mass="23520">MGYCIKCGAKVGDGIRYCPQCGAEIPAQGHQEYTYGQDAYGQNTYGNDTYGQNAYGQDTYGQNAYGQDTYRQEYGRQDSKTTGPGSGNRQGGGTYFDRDDVRSNKGVGVLSYLGILVLIPLLAGNKNSEYVRFHSNQGLVLFITSVVINLLSGNWVFGLHSLISFSGWWFGWIFDLIGLVLFIFAVMGIVYACRGEKKELPFIGQIHLLRRE</sequence>
<feature type="domain" description="Zinc-ribbon" evidence="7">
    <location>
        <begin position="3"/>
        <end position="24"/>
    </location>
</feature>
<reference evidence="8" key="2">
    <citation type="submission" date="2013-06" db="EMBL/GenBank/DDBJ databases">
        <title>Draft genome sequence of Clostridium hylemonae (DSM 15053).</title>
        <authorList>
            <person name="Sudarsanam P."/>
            <person name="Ley R."/>
            <person name="Guruge J."/>
            <person name="Turnbaugh P.J."/>
            <person name="Mahowald M."/>
            <person name="Liep D."/>
            <person name="Gordon J."/>
        </authorList>
    </citation>
    <scope>NUCLEOTIDE SEQUENCE</scope>
    <source>
        <strain evidence="8">DSM 15053</strain>
    </source>
</reference>
<feature type="transmembrane region" description="Helical" evidence="6">
    <location>
        <begin position="106"/>
        <end position="124"/>
    </location>
</feature>
<evidence type="ECO:0000259" key="7">
    <source>
        <dbReference type="Pfam" id="PF13240"/>
    </source>
</evidence>
<dbReference type="Pfam" id="PF13240">
    <property type="entry name" value="Zn_Ribbon_1"/>
    <property type="match status" value="1"/>
</dbReference>
<name>C0C4C4_9FIRM</name>
<dbReference type="eggNOG" id="COG4640">
    <property type="taxonomic scope" value="Bacteria"/>
</dbReference>
<organism evidence="8 9">
    <name type="scientific">[Clostridium] hylemonae DSM 15053</name>
    <dbReference type="NCBI Taxonomy" id="553973"/>
    <lineage>
        <taxon>Bacteria</taxon>
        <taxon>Bacillati</taxon>
        <taxon>Bacillota</taxon>
        <taxon>Clostridia</taxon>
        <taxon>Lachnospirales</taxon>
        <taxon>Lachnospiraceae</taxon>
    </lineage>
</organism>
<evidence type="ECO:0000256" key="4">
    <source>
        <dbReference type="ARBA" id="ARBA00023136"/>
    </source>
</evidence>
<evidence type="ECO:0000256" key="1">
    <source>
        <dbReference type="ARBA" id="ARBA00004141"/>
    </source>
</evidence>
<comment type="subcellular location">
    <subcellularLocation>
        <location evidence="1">Membrane</location>
        <topology evidence="1">Multi-pass membrane protein</topology>
    </subcellularLocation>
</comment>
<evidence type="ECO:0000313" key="9">
    <source>
        <dbReference type="Proteomes" id="UP000004893"/>
    </source>
</evidence>
<dbReference type="InterPro" id="IPR026870">
    <property type="entry name" value="Zinc_ribbon_dom"/>
</dbReference>
<keyword evidence="2 6" id="KW-0812">Transmembrane</keyword>
<protein>
    <recommendedName>
        <fullName evidence="7">Zinc-ribbon domain-containing protein</fullName>
    </recommendedName>
</protein>
<dbReference type="STRING" id="553973.CLOHYLEM_06940"/>
<keyword evidence="9" id="KW-1185">Reference proteome</keyword>
<gene>
    <name evidence="8" type="ORF">CLOHYLEM_06940</name>
</gene>
<keyword evidence="4 6" id="KW-0472">Membrane</keyword>
<dbReference type="Pfam" id="PF09685">
    <property type="entry name" value="MamF_MmsF"/>
    <property type="match status" value="1"/>
</dbReference>
<proteinExistence type="predicted"/>
<evidence type="ECO:0000256" key="2">
    <source>
        <dbReference type="ARBA" id="ARBA00022692"/>
    </source>
</evidence>
<feature type="transmembrane region" description="Helical" evidence="6">
    <location>
        <begin position="136"/>
        <end position="157"/>
    </location>
</feature>
<evidence type="ECO:0000256" key="3">
    <source>
        <dbReference type="ARBA" id="ARBA00022989"/>
    </source>
</evidence>
<dbReference type="Proteomes" id="UP000004893">
    <property type="component" value="Unassembled WGS sequence"/>
</dbReference>
<accession>C0C4C4</accession>
<comment type="caution">
    <text evidence="8">The sequence shown here is derived from an EMBL/GenBank/DDBJ whole genome shotgun (WGS) entry which is preliminary data.</text>
</comment>
<evidence type="ECO:0000313" key="8">
    <source>
        <dbReference type="EMBL" id="EEG72917.1"/>
    </source>
</evidence>